<dbReference type="PANTHER" id="PTHR23510:SF3">
    <property type="entry name" value="MAJOR FACILITATOR SUPERFAMILY DOMAIN-CONTAINING PROTEIN 8"/>
    <property type="match status" value="1"/>
</dbReference>
<evidence type="ECO:0000256" key="3">
    <source>
        <dbReference type="ARBA" id="ARBA00022692"/>
    </source>
</evidence>
<dbReference type="GO" id="GO:0012505">
    <property type="term" value="C:endomembrane system"/>
    <property type="evidence" value="ECO:0007669"/>
    <property type="project" value="UniProtKB-SubCell"/>
</dbReference>
<keyword evidence="5 7" id="KW-0472">Membrane</keyword>
<feature type="transmembrane region" description="Helical" evidence="7">
    <location>
        <begin position="29"/>
        <end position="54"/>
    </location>
</feature>
<keyword evidence="9" id="KW-1185">Reference proteome</keyword>
<protein>
    <recommendedName>
        <fullName evidence="10">Major facilitator superfamily (MFS) profile domain-containing protein</fullName>
    </recommendedName>
</protein>
<dbReference type="GO" id="GO:0005765">
    <property type="term" value="C:lysosomal membrane"/>
    <property type="evidence" value="ECO:0007669"/>
    <property type="project" value="TreeGrafter"/>
</dbReference>
<dbReference type="GO" id="GO:0022857">
    <property type="term" value="F:transmembrane transporter activity"/>
    <property type="evidence" value="ECO:0007669"/>
    <property type="project" value="InterPro"/>
</dbReference>
<feature type="region of interest" description="Disordered" evidence="6">
    <location>
        <begin position="1"/>
        <end position="20"/>
    </location>
</feature>
<dbReference type="AlphaFoldDB" id="A0A368GYD5"/>
<name>A0A368GYD5_ANCCA</name>
<organism evidence="8 9">
    <name type="scientific">Ancylostoma caninum</name>
    <name type="common">Dog hookworm</name>
    <dbReference type="NCBI Taxonomy" id="29170"/>
    <lineage>
        <taxon>Eukaryota</taxon>
        <taxon>Metazoa</taxon>
        <taxon>Ecdysozoa</taxon>
        <taxon>Nematoda</taxon>
        <taxon>Chromadorea</taxon>
        <taxon>Rhabditida</taxon>
        <taxon>Rhabditina</taxon>
        <taxon>Rhabditomorpha</taxon>
        <taxon>Strongyloidea</taxon>
        <taxon>Ancylostomatidae</taxon>
        <taxon>Ancylostomatinae</taxon>
        <taxon>Ancylostoma</taxon>
    </lineage>
</organism>
<comment type="caution">
    <text evidence="8">The sequence shown here is derived from an EMBL/GenBank/DDBJ whole genome shotgun (WGS) entry which is preliminary data.</text>
</comment>
<keyword evidence="4 7" id="KW-1133">Transmembrane helix</keyword>
<dbReference type="Pfam" id="PF07690">
    <property type="entry name" value="MFS_1"/>
    <property type="match status" value="1"/>
</dbReference>
<dbReference type="STRING" id="29170.A0A368GYD5"/>
<evidence type="ECO:0000313" key="8">
    <source>
        <dbReference type="EMBL" id="RCN49381.1"/>
    </source>
</evidence>
<dbReference type="OrthoDB" id="370281at2759"/>
<evidence type="ECO:0000313" key="9">
    <source>
        <dbReference type="Proteomes" id="UP000252519"/>
    </source>
</evidence>
<evidence type="ECO:0000256" key="4">
    <source>
        <dbReference type="ARBA" id="ARBA00022989"/>
    </source>
</evidence>
<dbReference type="PROSITE" id="PS51257">
    <property type="entry name" value="PROKAR_LIPOPROTEIN"/>
    <property type="match status" value="1"/>
</dbReference>
<dbReference type="InterPro" id="IPR051068">
    <property type="entry name" value="MFS_Domain-Containing_Protein"/>
</dbReference>
<feature type="transmembrane region" description="Helical" evidence="7">
    <location>
        <begin position="66"/>
        <end position="87"/>
    </location>
</feature>
<accession>A0A368GYD5</accession>
<evidence type="ECO:0008006" key="10">
    <source>
        <dbReference type="Google" id="ProtNLM"/>
    </source>
</evidence>
<dbReference type="Gene3D" id="1.20.1250.20">
    <property type="entry name" value="MFS general substrate transporter like domains"/>
    <property type="match status" value="1"/>
</dbReference>
<dbReference type="EMBL" id="JOJR01000035">
    <property type="protein sequence ID" value="RCN49381.1"/>
    <property type="molecule type" value="Genomic_DNA"/>
</dbReference>
<proteinExistence type="predicted"/>
<sequence length="166" mass="18335">MARVKDSCEDGSVSTREESKEPTTPWTSIYIAGACSFVQAAQFSIFFSSMWPYLRKLNPHAEETQFGYIVALYSFGQCISAPSFGYWSNRIEQVRIPLLAGFCFMMAGNTLYLSLQFFAPANVAIVMMIARFVAGCGTGISRGNVYNSNFLSCAMPSSAKKTFTLL</sequence>
<keyword evidence="3 7" id="KW-0812">Transmembrane</keyword>
<evidence type="ECO:0000256" key="7">
    <source>
        <dbReference type="SAM" id="Phobius"/>
    </source>
</evidence>
<evidence type="ECO:0000256" key="6">
    <source>
        <dbReference type="SAM" id="MobiDB-lite"/>
    </source>
</evidence>
<keyword evidence="2" id="KW-0813">Transport</keyword>
<dbReference type="PANTHER" id="PTHR23510">
    <property type="entry name" value="INNER MEMBRANE TRANSPORT PROTEIN YAJR"/>
    <property type="match status" value="1"/>
</dbReference>
<dbReference type="Proteomes" id="UP000252519">
    <property type="component" value="Unassembled WGS sequence"/>
</dbReference>
<dbReference type="SUPFAM" id="SSF103473">
    <property type="entry name" value="MFS general substrate transporter"/>
    <property type="match status" value="1"/>
</dbReference>
<dbReference type="InterPro" id="IPR036259">
    <property type="entry name" value="MFS_trans_sf"/>
</dbReference>
<evidence type="ECO:0000256" key="2">
    <source>
        <dbReference type="ARBA" id="ARBA00022448"/>
    </source>
</evidence>
<dbReference type="InterPro" id="IPR011701">
    <property type="entry name" value="MFS"/>
</dbReference>
<evidence type="ECO:0000256" key="5">
    <source>
        <dbReference type="ARBA" id="ARBA00023136"/>
    </source>
</evidence>
<reference evidence="8 9" key="1">
    <citation type="submission" date="2014-10" db="EMBL/GenBank/DDBJ databases">
        <title>Draft genome of the hookworm Ancylostoma caninum.</title>
        <authorList>
            <person name="Mitreva M."/>
        </authorList>
    </citation>
    <scope>NUCLEOTIDE SEQUENCE [LARGE SCALE GENOMIC DNA]</scope>
    <source>
        <strain evidence="8 9">Baltimore</strain>
    </source>
</reference>
<gene>
    <name evidence="8" type="ORF">ANCCAN_04633</name>
</gene>
<evidence type="ECO:0000256" key="1">
    <source>
        <dbReference type="ARBA" id="ARBA00004127"/>
    </source>
</evidence>
<feature type="transmembrane region" description="Helical" evidence="7">
    <location>
        <begin position="99"/>
        <end position="119"/>
    </location>
</feature>
<comment type="subcellular location">
    <subcellularLocation>
        <location evidence="1">Endomembrane system</location>
        <topology evidence="1">Multi-pass membrane protein</topology>
    </subcellularLocation>
</comment>